<comment type="caution">
    <text evidence="2">The sequence shown here is derived from an EMBL/GenBank/DDBJ whole genome shotgun (WGS) entry which is preliminary data.</text>
</comment>
<reference evidence="2 3" key="1">
    <citation type="submission" date="2010-08" db="EMBL/GenBank/DDBJ databases">
        <title>The draft genome of Desulfovibrio fructosovorans JJ.</title>
        <authorList>
            <consortium name="US DOE Joint Genome Institute (JGI-PGF)"/>
            <person name="Lucas S."/>
            <person name="Copeland A."/>
            <person name="Lapidus A."/>
            <person name="Cheng J.-F."/>
            <person name="Bruce D."/>
            <person name="Goodwin L."/>
            <person name="Pitluck S."/>
            <person name="Land M.L."/>
            <person name="Hauser L."/>
            <person name="Chang Y.-J."/>
            <person name="Jeffries C."/>
            <person name="Wall J.D."/>
            <person name="Stahl D.A."/>
            <person name="Arkin A.P."/>
            <person name="Dehal P."/>
            <person name="Stolyar S.M."/>
            <person name="Hazen T.C."/>
            <person name="Woyke T.J."/>
        </authorList>
    </citation>
    <scope>NUCLEOTIDE SEQUENCE [LARGE SCALE GENOMIC DNA]</scope>
    <source>
        <strain evidence="2 3">JJ</strain>
    </source>
</reference>
<dbReference type="InterPro" id="IPR003779">
    <property type="entry name" value="CMD-like"/>
</dbReference>
<dbReference type="Pfam" id="PF02627">
    <property type="entry name" value="CMD"/>
    <property type="match status" value="1"/>
</dbReference>
<dbReference type="InterPro" id="IPR029032">
    <property type="entry name" value="AhpD-like"/>
</dbReference>
<accession>E1K1P6</accession>
<dbReference type="EMBL" id="AECZ01000042">
    <property type="protein sequence ID" value="EFL49484.1"/>
    <property type="molecule type" value="Genomic_DNA"/>
</dbReference>
<dbReference type="SUPFAM" id="SSF69118">
    <property type="entry name" value="AhpD-like"/>
    <property type="match status" value="1"/>
</dbReference>
<gene>
    <name evidence="2" type="ORF">DesfrDRAFT_3796</name>
</gene>
<dbReference type="Gene3D" id="1.20.1290.10">
    <property type="entry name" value="AhpD-like"/>
    <property type="match status" value="1"/>
</dbReference>
<evidence type="ECO:0000259" key="1">
    <source>
        <dbReference type="Pfam" id="PF02627"/>
    </source>
</evidence>
<sequence length="181" mass="19589">MATLPMPDRDALSPDAQAVYDRMVATRGRIDGMYRTLLNHPALAAHVSELGTYFRFGPSVLPAQVRELVILWTGRKCGAAYEWVKHFPVARQAGIPESVLEEVRLGRRPTELSPVQSAALDAADAALAPASIPQATQDVLEAALTRQGLIEIVVLCGLYRLIAGVLFAFDVPLPEGATQPF</sequence>
<dbReference type="OrthoDB" id="9129225at2"/>
<dbReference type="STRING" id="596151.DesfrDRAFT_3796"/>
<organism evidence="2 3">
    <name type="scientific">Solidesulfovibrio fructosivorans JJ]</name>
    <dbReference type="NCBI Taxonomy" id="596151"/>
    <lineage>
        <taxon>Bacteria</taxon>
        <taxon>Pseudomonadati</taxon>
        <taxon>Thermodesulfobacteriota</taxon>
        <taxon>Desulfovibrionia</taxon>
        <taxon>Desulfovibrionales</taxon>
        <taxon>Desulfovibrionaceae</taxon>
        <taxon>Solidesulfovibrio</taxon>
    </lineage>
</organism>
<dbReference type="eggNOG" id="COG2128">
    <property type="taxonomic scope" value="Bacteria"/>
</dbReference>
<evidence type="ECO:0000313" key="2">
    <source>
        <dbReference type="EMBL" id="EFL49484.1"/>
    </source>
</evidence>
<dbReference type="Proteomes" id="UP000006250">
    <property type="component" value="Unassembled WGS sequence"/>
</dbReference>
<evidence type="ECO:0000313" key="3">
    <source>
        <dbReference type="Proteomes" id="UP000006250"/>
    </source>
</evidence>
<dbReference type="PANTHER" id="PTHR34846">
    <property type="entry name" value="4-CARBOXYMUCONOLACTONE DECARBOXYLASE FAMILY PROTEIN (AFU_ORTHOLOGUE AFUA_6G11590)"/>
    <property type="match status" value="1"/>
</dbReference>
<dbReference type="GO" id="GO:0051920">
    <property type="term" value="F:peroxiredoxin activity"/>
    <property type="evidence" value="ECO:0007669"/>
    <property type="project" value="InterPro"/>
</dbReference>
<name>E1K1P6_SOLFR</name>
<feature type="domain" description="Carboxymuconolactone decarboxylase-like" evidence="1">
    <location>
        <begin position="41"/>
        <end position="124"/>
    </location>
</feature>
<protein>
    <submittedName>
        <fullName evidence="2">Carboxymuconolactone decarboxylase</fullName>
    </submittedName>
</protein>
<proteinExistence type="predicted"/>
<dbReference type="AlphaFoldDB" id="E1K1P6"/>
<dbReference type="RefSeq" id="WP_005996577.1">
    <property type="nucleotide sequence ID" value="NZ_AECZ01000042.1"/>
</dbReference>
<dbReference type="PANTHER" id="PTHR34846:SF11">
    <property type="entry name" value="4-CARBOXYMUCONOLACTONE DECARBOXYLASE FAMILY PROTEIN (AFU_ORTHOLOGUE AFUA_6G11590)"/>
    <property type="match status" value="1"/>
</dbReference>
<keyword evidence="3" id="KW-1185">Reference proteome</keyword>